<evidence type="ECO:0000313" key="2">
    <source>
        <dbReference type="EMBL" id="KAK4003758.1"/>
    </source>
</evidence>
<evidence type="ECO:0000256" key="1">
    <source>
        <dbReference type="SAM" id="MobiDB-lite"/>
    </source>
</evidence>
<evidence type="ECO:0000313" key="3">
    <source>
        <dbReference type="Proteomes" id="UP001234178"/>
    </source>
</evidence>
<keyword evidence="3" id="KW-1185">Reference proteome</keyword>
<name>A0ABQ9YSZ6_9CRUS</name>
<gene>
    <name evidence="2" type="ORF">OUZ56_005513</name>
</gene>
<protein>
    <submittedName>
        <fullName evidence="2">Uncharacterized protein</fullName>
    </submittedName>
</protein>
<feature type="region of interest" description="Disordered" evidence="1">
    <location>
        <begin position="1"/>
        <end position="33"/>
    </location>
</feature>
<accession>A0ABQ9YSZ6</accession>
<proteinExistence type="predicted"/>
<sequence length="170" mass="19221">MPDEFTHIAPSQAEDRIKDRSSTASTEKPESDEVFIELEIDDGGSSLMDIIDDLSTELKKLTVSDLDTQEELKEVEHDATNDLQGVYETTGNVIPCYLDLLNKVSVTIKDSNGKLYNNPACPFSSQIKYCKPIASVLKESLTRRLSYVLRVTFYVLGTMLNPMFKKKWIF</sequence>
<organism evidence="2 3">
    <name type="scientific">Daphnia magna</name>
    <dbReference type="NCBI Taxonomy" id="35525"/>
    <lineage>
        <taxon>Eukaryota</taxon>
        <taxon>Metazoa</taxon>
        <taxon>Ecdysozoa</taxon>
        <taxon>Arthropoda</taxon>
        <taxon>Crustacea</taxon>
        <taxon>Branchiopoda</taxon>
        <taxon>Diplostraca</taxon>
        <taxon>Cladocera</taxon>
        <taxon>Anomopoda</taxon>
        <taxon>Daphniidae</taxon>
        <taxon>Daphnia</taxon>
    </lineage>
</organism>
<dbReference type="Proteomes" id="UP001234178">
    <property type="component" value="Unassembled WGS sequence"/>
</dbReference>
<dbReference type="EMBL" id="JAOYFB010000001">
    <property type="protein sequence ID" value="KAK4003758.1"/>
    <property type="molecule type" value="Genomic_DNA"/>
</dbReference>
<feature type="compositionally biased region" description="Basic and acidic residues" evidence="1">
    <location>
        <begin position="13"/>
        <end position="31"/>
    </location>
</feature>
<comment type="caution">
    <text evidence="2">The sequence shown here is derived from an EMBL/GenBank/DDBJ whole genome shotgun (WGS) entry which is preliminary data.</text>
</comment>
<reference evidence="2 3" key="1">
    <citation type="journal article" date="2023" name="Nucleic Acids Res.">
        <title>The hologenome of Daphnia magna reveals possible DNA methylation and microbiome-mediated evolution of the host genome.</title>
        <authorList>
            <person name="Chaturvedi A."/>
            <person name="Li X."/>
            <person name="Dhandapani V."/>
            <person name="Marshall H."/>
            <person name="Kissane S."/>
            <person name="Cuenca-Cambronero M."/>
            <person name="Asole G."/>
            <person name="Calvet F."/>
            <person name="Ruiz-Romero M."/>
            <person name="Marangio P."/>
            <person name="Guigo R."/>
            <person name="Rago D."/>
            <person name="Mirbahai L."/>
            <person name="Eastwood N."/>
            <person name="Colbourne J.K."/>
            <person name="Zhou J."/>
            <person name="Mallon E."/>
            <person name="Orsini L."/>
        </authorList>
    </citation>
    <scope>NUCLEOTIDE SEQUENCE [LARGE SCALE GENOMIC DNA]</scope>
    <source>
        <strain evidence="2">LRV0_1</strain>
    </source>
</reference>